<dbReference type="NCBIfam" id="TIGR00453">
    <property type="entry name" value="ispD"/>
    <property type="match status" value="1"/>
</dbReference>
<dbReference type="InterPro" id="IPR050088">
    <property type="entry name" value="IspD/TarI_cytidylyltransf_bact"/>
</dbReference>
<reference evidence="8" key="1">
    <citation type="submission" date="2021-02" db="EMBL/GenBank/DDBJ databases">
        <title>Natronogracilivirga saccharolytica gen. nov. sp. nov. a new anaerobic, haloalkiliphilic carbohydrate-fermenting bacterium from soda lake and proposing of Cyclonatronumiaceae fam. nov. in the phylum Balneolaeota.</title>
        <authorList>
            <person name="Zhilina T.N."/>
            <person name="Sorokin D.Y."/>
            <person name="Zavarzina D.G."/>
            <person name="Toshchakov S.V."/>
            <person name="Kublanov I.V."/>
        </authorList>
    </citation>
    <scope>NUCLEOTIDE SEQUENCE</scope>
    <source>
        <strain evidence="8">Z-1702</strain>
    </source>
</reference>
<gene>
    <name evidence="7 8" type="primary">ispD</name>
    <name evidence="8" type="ORF">NATSA_05045</name>
</gene>
<accession>A0A8J7RSA9</accession>
<proteinExistence type="inferred from homology"/>
<dbReference type="EC" id="2.7.7.60" evidence="7"/>
<dbReference type="PANTHER" id="PTHR32125:SF4">
    <property type="entry name" value="2-C-METHYL-D-ERYTHRITOL 4-PHOSPHATE CYTIDYLYLTRANSFERASE, CHLOROPLASTIC"/>
    <property type="match status" value="1"/>
</dbReference>
<evidence type="ECO:0000256" key="3">
    <source>
        <dbReference type="ARBA" id="ARBA00009789"/>
    </source>
</evidence>
<evidence type="ECO:0000313" key="9">
    <source>
        <dbReference type="Proteomes" id="UP000673975"/>
    </source>
</evidence>
<protein>
    <recommendedName>
        <fullName evidence="7">2-C-methyl-D-erythritol 4-phosphate cytidylyltransferase</fullName>
        <ecNumber evidence="7">2.7.7.60</ecNumber>
    </recommendedName>
    <alternativeName>
        <fullName evidence="7">4-diphosphocytidyl-2C-methyl-D-erythritol synthase</fullName>
    </alternativeName>
    <alternativeName>
        <fullName evidence="7">MEP cytidylyltransferase</fullName>
        <shortName evidence="7">MCT</shortName>
    </alternativeName>
</protein>
<dbReference type="AlphaFoldDB" id="A0A8J7RSA9"/>
<dbReference type="PANTHER" id="PTHR32125">
    <property type="entry name" value="2-C-METHYL-D-ERYTHRITOL 4-PHOSPHATE CYTIDYLYLTRANSFERASE, CHLOROPLASTIC"/>
    <property type="match status" value="1"/>
</dbReference>
<feature type="site" description="Positions MEP for the nucleophilic attack" evidence="7">
    <location>
        <position position="227"/>
    </location>
</feature>
<evidence type="ECO:0000313" key="8">
    <source>
        <dbReference type="EMBL" id="MBP3192027.1"/>
    </source>
</evidence>
<comment type="pathway">
    <text evidence="2 7">Isoprenoid biosynthesis; isopentenyl diphosphate biosynthesis via DXP pathway; isopentenyl diphosphate from 1-deoxy-D-xylulose 5-phosphate: step 2/6.</text>
</comment>
<comment type="caution">
    <text evidence="8">The sequence shown here is derived from an EMBL/GenBank/DDBJ whole genome shotgun (WGS) entry which is preliminary data.</text>
</comment>
<keyword evidence="9" id="KW-1185">Reference proteome</keyword>
<dbReference type="GO" id="GO:0019288">
    <property type="term" value="P:isopentenyl diphosphate biosynthetic process, methylerythritol 4-phosphate pathway"/>
    <property type="evidence" value="ECO:0007669"/>
    <property type="project" value="UniProtKB-UniRule"/>
</dbReference>
<feature type="site" description="Transition state stabilizer" evidence="7">
    <location>
        <position position="25"/>
    </location>
</feature>
<dbReference type="UniPathway" id="UPA00056">
    <property type="reaction ID" value="UER00093"/>
</dbReference>
<comment type="function">
    <text evidence="7">Catalyzes the formation of 4-diphosphocytidyl-2-C-methyl-D-erythritol from CTP and 2-C-methyl-D-erythritol 4-phosphate (MEP).</text>
</comment>
<dbReference type="InterPro" id="IPR018294">
    <property type="entry name" value="ISPD_synthase_CS"/>
</dbReference>
<keyword evidence="4 7" id="KW-0808">Transferase</keyword>
<dbReference type="PROSITE" id="PS01295">
    <property type="entry name" value="ISPD"/>
    <property type="match status" value="1"/>
</dbReference>
<dbReference type="GO" id="GO:0050518">
    <property type="term" value="F:2-C-methyl-D-erythritol 4-phosphate cytidylyltransferase activity"/>
    <property type="evidence" value="ECO:0007669"/>
    <property type="project" value="UniProtKB-UniRule"/>
</dbReference>
<keyword evidence="5 7" id="KW-0548">Nucleotidyltransferase</keyword>
<dbReference type="HAMAP" id="MF_00108">
    <property type="entry name" value="IspD"/>
    <property type="match status" value="1"/>
</dbReference>
<dbReference type="InterPro" id="IPR029044">
    <property type="entry name" value="Nucleotide-diphossugar_trans"/>
</dbReference>
<name>A0A8J7RSA9_9BACT</name>
<dbReference type="Pfam" id="PF01128">
    <property type="entry name" value="IspD"/>
    <property type="match status" value="1"/>
</dbReference>
<evidence type="ECO:0000256" key="1">
    <source>
        <dbReference type="ARBA" id="ARBA00001282"/>
    </source>
</evidence>
<dbReference type="Gene3D" id="3.90.550.10">
    <property type="entry name" value="Spore Coat Polysaccharide Biosynthesis Protein SpsA, Chain A"/>
    <property type="match status" value="1"/>
</dbReference>
<dbReference type="RefSeq" id="WP_210510924.1">
    <property type="nucleotide sequence ID" value="NZ_JAFIDN010000003.1"/>
</dbReference>
<dbReference type="InterPro" id="IPR034683">
    <property type="entry name" value="IspD/TarI"/>
</dbReference>
<evidence type="ECO:0000256" key="6">
    <source>
        <dbReference type="ARBA" id="ARBA00023229"/>
    </source>
</evidence>
<sequence>MAKMNPEKSNKDAGVIIPSAGTGVRMGGGTPKQFLEINGMPLLAHTIRRILKISCLRKVVIPSSPDLSERTRDIAHEGLESSGLSGSVDIAVVAGGDERMDSVRNGLHALKDDDITMILVHDAVRPCFPLDAVEQAIDEARTSGAAIIAVPARDTVKMVDGNNVITSTPDRERVWLAQTPQVFRKELFVRAYDKLGDKAYLATDDASVVEQAGYPVRVVHGTHDNIKVTYRPDLQFAGIWLKANGEA</sequence>
<evidence type="ECO:0000256" key="4">
    <source>
        <dbReference type="ARBA" id="ARBA00022679"/>
    </source>
</evidence>
<dbReference type="InterPro" id="IPR001228">
    <property type="entry name" value="IspD"/>
</dbReference>
<evidence type="ECO:0000256" key="5">
    <source>
        <dbReference type="ARBA" id="ARBA00022695"/>
    </source>
</evidence>
<dbReference type="SUPFAM" id="SSF53448">
    <property type="entry name" value="Nucleotide-diphospho-sugar transferases"/>
    <property type="match status" value="1"/>
</dbReference>
<dbReference type="CDD" id="cd02516">
    <property type="entry name" value="CDP-ME_synthetase"/>
    <property type="match status" value="1"/>
</dbReference>
<feature type="site" description="Positions MEP for the nucleophilic attack" evidence="7">
    <location>
        <position position="171"/>
    </location>
</feature>
<feature type="site" description="Transition state stabilizer" evidence="7">
    <location>
        <position position="32"/>
    </location>
</feature>
<dbReference type="FunFam" id="3.90.550.10:FF:000003">
    <property type="entry name" value="2-C-methyl-D-erythritol 4-phosphate cytidylyltransferase"/>
    <property type="match status" value="1"/>
</dbReference>
<comment type="similarity">
    <text evidence="3 7">Belongs to the IspD/TarI cytidylyltransferase family. IspD subfamily.</text>
</comment>
<dbReference type="Proteomes" id="UP000673975">
    <property type="component" value="Unassembled WGS sequence"/>
</dbReference>
<evidence type="ECO:0000256" key="2">
    <source>
        <dbReference type="ARBA" id="ARBA00004787"/>
    </source>
</evidence>
<keyword evidence="6 7" id="KW-0414">Isoprene biosynthesis</keyword>
<evidence type="ECO:0000256" key="7">
    <source>
        <dbReference type="HAMAP-Rule" id="MF_00108"/>
    </source>
</evidence>
<organism evidence="8 9">
    <name type="scientific">Natronogracilivirga saccharolytica</name>
    <dbReference type="NCBI Taxonomy" id="2812953"/>
    <lineage>
        <taxon>Bacteria</taxon>
        <taxon>Pseudomonadati</taxon>
        <taxon>Balneolota</taxon>
        <taxon>Balneolia</taxon>
        <taxon>Balneolales</taxon>
        <taxon>Cyclonatronaceae</taxon>
        <taxon>Natronogracilivirga</taxon>
    </lineage>
</organism>
<comment type="catalytic activity">
    <reaction evidence="1 7">
        <text>2-C-methyl-D-erythritol 4-phosphate + CTP + H(+) = 4-CDP-2-C-methyl-D-erythritol + diphosphate</text>
        <dbReference type="Rhea" id="RHEA:13429"/>
        <dbReference type="ChEBI" id="CHEBI:15378"/>
        <dbReference type="ChEBI" id="CHEBI:33019"/>
        <dbReference type="ChEBI" id="CHEBI:37563"/>
        <dbReference type="ChEBI" id="CHEBI:57823"/>
        <dbReference type="ChEBI" id="CHEBI:58262"/>
        <dbReference type="EC" id="2.7.7.60"/>
    </reaction>
</comment>
<dbReference type="EMBL" id="JAFIDN010000003">
    <property type="protein sequence ID" value="MBP3192027.1"/>
    <property type="molecule type" value="Genomic_DNA"/>
</dbReference>